<dbReference type="InterPro" id="IPR029526">
    <property type="entry name" value="PGBD"/>
</dbReference>
<sequence>ISTSLAPPGTRHPGNKDLIVILVFPEPEPRLAEVILLPFSVPGEGYDKLAPIHEFFEIFVQNSQDYYIPGENITVDEMLLDFHGRCPFKQYIPSNPNKYGIKKYALVDSRMVYIYNMQIYARNHLLVLFTLVTSQGK</sequence>
<proteinExistence type="predicted"/>
<protein>
    <recommendedName>
        <fullName evidence="1">PiggyBac transposable element-derived protein domain-containing protein</fullName>
    </recommendedName>
</protein>
<dbReference type="AlphaFoldDB" id="A0A1B6CBI2"/>
<evidence type="ECO:0000259" key="1">
    <source>
        <dbReference type="Pfam" id="PF13843"/>
    </source>
</evidence>
<reference evidence="2" key="1">
    <citation type="submission" date="2015-12" db="EMBL/GenBank/DDBJ databases">
        <title>De novo transcriptome assembly of four potential Pierce s Disease insect vectors from Arizona vineyards.</title>
        <authorList>
            <person name="Tassone E.E."/>
        </authorList>
    </citation>
    <scope>NUCLEOTIDE SEQUENCE</scope>
</reference>
<name>A0A1B6CBI2_9HEMI</name>
<accession>A0A1B6CBI2</accession>
<dbReference type="EMBL" id="GEDC01026476">
    <property type="protein sequence ID" value="JAS10822.1"/>
    <property type="molecule type" value="Transcribed_RNA"/>
</dbReference>
<feature type="non-terminal residue" evidence="2">
    <location>
        <position position="1"/>
    </location>
</feature>
<feature type="domain" description="PiggyBac transposable element-derived protein" evidence="1">
    <location>
        <begin position="45"/>
        <end position="124"/>
    </location>
</feature>
<evidence type="ECO:0000313" key="2">
    <source>
        <dbReference type="EMBL" id="JAS10822.1"/>
    </source>
</evidence>
<dbReference type="Pfam" id="PF13843">
    <property type="entry name" value="DDE_Tnp_1_7"/>
    <property type="match status" value="1"/>
</dbReference>
<dbReference type="PANTHER" id="PTHR46599:SF6">
    <property type="entry name" value="DUAL SPECIFICITY PHOSPHATASE 26"/>
    <property type="match status" value="1"/>
</dbReference>
<organism evidence="2">
    <name type="scientific">Clastoptera arizonana</name>
    <name type="common">Arizona spittle bug</name>
    <dbReference type="NCBI Taxonomy" id="38151"/>
    <lineage>
        <taxon>Eukaryota</taxon>
        <taxon>Metazoa</taxon>
        <taxon>Ecdysozoa</taxon>
        <taxon>Arthropoda</taxon>
        <taxon>Hexapoda</taxon>
        <taxon>Insecta</taxon>
        <taxon>Pterygota</taxon>
        <taxon>Neoptera</taxon>
        <taxon>Paraneoptera</taxon>
        <taxon>Hemiptera</taxon>
        <taxon>Auchenorrhyncha</taxon>
        <taxon>Cercopoidea</taxon>
        <taxon>Clastopteridae</taxon>
        <taxon>Clastoptera</taxon>
    </lineage>
</organism>
<gene>
    <name evidence="2" type="ORF">g.1916</name>
</gene>
<dbReference type="PANTHER" id="PTHR46599">
    <property type="entry name" value="PIGGYBAC TRANSPOSABLE ELEMENT-DERIVED PROTEIN 4"/>
    <property type="match status" value="1"/>
</dbReference>